<evidence type="ECO:0000256" key="5">
    <source>
        <dbReference type="ARBA" id="ARBA00022793"/>
    </source>
</evidence>
<feature type="region of interest" description="Disordered" evidence="7">
    <location>
        <begin position="71"/>
        <end position="94"/>
    </location>
</feature>
<dbReference type="Pfam" id="PF09349">
    <property type="entry name" value="OHCU_decarbox"/>
    <property type="match status" value="1"/>
</dbReference>
<organism evidence="9 10">
    <name type="scientific">Pseudonocardia asaccharolytica DSM 44247 = NBRC 16224</name>
    <dbReference type="NCBI Taxonomy" id="1123024"/>
    <lineage>
        <taxon>Bacteria</taxon>
        <taxon>Bacillati</taxon>
        <taxon>Actinomycetota</taxon>
        <taxon>Actinomycetes</taxon>
        <taxon>Pseudonocardiales</taxon>
        <taxon>Pseudonocardiaceae</taxon>
        <taxon>Pseudonocardia</taxon>
    </lineage>
</organism>
<feature type="compositionally biased region" description="Basic residues" evidence="7">
    <location>
        <begin position="204"/>
        <end position="220"/>
    </location>
</feature>
<reference evidence="9 10" key="1">
    <citation type="submission" date="2019-07" db="EMBL/GenBank/DDBJ databases">
        <title>Whole genome shotgun sequence of Pseudonocardia asaccharolytica NBRC 16224.</title>
        <authorList>
            <person name="Hosoyama A."/>
            <person name="Uohara A."/>
            <person name="Ohji S."/>
            <person name="Ichikawa N."/>
        </authorList>
    </citation>
    <scope>NUCLEOTIDE SEQUENCE [LARGE SCALE GENOMIC DNA]</scope>
    <source>
        <strain evidence="9 10">NBRC 16224</strain>
    </source>
</reference>
<gene>
    <name evidence="9" type="ORF">PA7_30040</name>
</gene>
<dbReference type="GO" id="GO:0006144">
    <property type="term" value="P:purine nucleobase metabolic process"/>
    <property type="evidence" value="ECO:0007669"/>
    <property type="project" value="UniProtKB-KW"/>
</dbReference>
<feature type="domain" description="Oxo-4-hydroxy-4-carboxy-5-ureidoimidazoline decarboxylase" evidence="8">
    <location>
        <begin position="11"/>
        <end position="138"/>
    </location>
</feature>
<evidence type="ECO:0000259" key="8">
    <source>
        <dbReference type="Pfam" id="PF09349"/>
    </source>
</evidence>
<dbReference type="EMBL" id="BJVI01000032">
    <property type="protein sequence ID" value="GEL19167.1"/>
    <property type="molecule type" value="Genomic_DNA"/>
</dbReference>
<evidence type="ECO:0000256" key="4">
    <source>
        <dbReference type="ARBA" id="ARBA00022631"/>
    </source>
</evidence>
<dbReference type="PANTHER" id="PTHR43466:SF1">
    <property type="entry name" value="2-OXO-4-HYDROXY-4-CARBOXY-5-UREIDOIMIDAZOLINE DECARBOXYLASE-RELATED"/>
    <property type="match status" value="1"/>
</dbReference>
<feature type="compositionally biased region" description="Basic residues" evidence="7">
    <location>
        <begin position="237"/>
        <end position="263"/>
    </location>
</feature>
<dbReference type="Proteomes" id="UP000321328">
    <property type="component" value="Unassembled WGS sequence"/>
</dbReference>
<dbReference type="SUPFAM" id="SSF158694">
    <property type="entry name" value="UraD-Like"/>
    <property type="match status" value="1"/>
</dbReference>
<evidence type="ECO:0000256" key="7">
    <source>
        <dbReference type="SAM" id="MobiDB-lite"/>
    </source>
</evidence>
<feature type="region of interest" description="Disordered" evidence="7">
    <location>
        <begin position="192"/>
        <end position="263"/>
    </location>
</feature>
<keyword evidence="4" id="KW-0659">Purine metabolism</keyword>
<evidence type="ECO:0000313" key="10">
    <source>
        <dbReference type="Proteomes" id="UP000321328"/>
    </source>
</evidence>
<keyword evidence="10" id="KW-1185">Reference proteome</keyword>
<name>A0A511D3B8_9PSEU</name>
<dbReference type="InterPro" id="IPR018020">
    <property type="entry name" value="OHCU_decarboxylase"/>
</dbReference>
<evidence type="ECO:0000256" key="3">
    <source>
        <dbReference type="ARBA" id="ARBA00012257"/>
    </source>
</evidence>
<dbReference type="AlphaFoldDB" id="A0A511D3B8"/>
<dbReference type="EC" id="4.1.1.97" evidence="3"/>
<dbReference type="GO" id="GO:0051997">
    <property type="term" value="F:2-oxo-4-hydroxy-4-carboxy-5-ureidoimidazoline decarboxylase activity"/>
    <property type="evidence" value="ECO:0007669"/>
    <property type="project" value="UniProtKB-EC"/>
</dbReference>
<protein>
    <recommendedName>
        <fullName evidence="3">2-oxo-4-hydroxy-4-carboxy-5-ureidoimidazoline decarboxylase</fullName>
        <ecNumber evidence="3">4.1.1.97</ecNumber>
    </recommendedName>
</protein>
<comment type="caution">
    <text evidence="9">The sequence shown here is derived from an EMBL/GenBank/DDBJ whole genome shotgun (WGS) entry which is preliminary data.</text>
</comment>
<keyword evidence="5" id="KW-0210">Decarboxylase</keyword>
<evidence type="ECO:0000256" key="6">
    <source>
        <dbReference type="ARBA" id="ARBA00023239"/>
    </source>
</evidence>
<evidence type="ECO:0000313" key="9">
    <source>
        <dbReference type="EMBL" id="GEL19167.1"/>
    </source>
</evidence>
<evidence type="ECO:0000256" key="2">
    <source>
        <dbReference type="ARBA" id="ARBA00004754"/>
    </source>
</evidence>
<comment type="pathway">
    <text evidence="2">Purine metabolism; urate degradation; (S)-allantoin from urate: step 3/3.</text>
</comment>
<comment type="catalytic activity">
    <reaction evidence="1">
        <text>5-hydroxy-2-oxo-4-ureido-2,5-dihydro-1H-imidazole-5-carboxylate + H(+) = (S)-allantoin + CO2</text>
        <dbReference type="Rhea" id="RHEA:26301"/>
        <dbReference type="ChEBI" id="CHEBI:15378"/>
        <dbReference type="ChEBI" id="CHEBI:15678"/>
        <dbReference type="ChEBI" id="CHEBI:16526"/>
        <dbReference type="ChEBI" id="CHEBI:58639"/>
        <dbReference type="EC" id="4.1.1.97"/>
    </reaction>
</comment>
<evidence type="ECO:0000256" key="1">
    <source>
        <dbReference type="ARBA" id="ARBA00001163"/>
    </source>
</evidence>
<dbReference type="GO" id="GO:0019628">
    <property type="term" value="P:urate catabolic process"/>
    <property type="evidence" value="ECO:0007669"/>
    <property type="project" value="TreeGrafter"/>
</dbReference>
<keyword evidence="6" id="KW-0456">Lyase</keyword>
<dbReference type="InterPro" id="IPR036778">
    <property type="entry name" value="OHCU_decarboxylase_sf"/>
</dbReference>
<sequence length="263" mass="29317">MPMASTSARAWRIAQTTQCPTWVVERAFDRRPFADVSDLRSAFQEALISGTCDEQRDLMAFYPGLGADAVAEGEAGEDSTRDQSSAGLTRPSDSDHAEFCRLTAAYRERFGIPLIVCVRDAEKRETILHDGWQRLQNPTGSIVNLDAFNALPAAAEGALLGNDPATERVVVRRELAAINRIRLDRLISEEAARPCPPTCSTPRSARRRRRRPAVPRRRPGRRGEDRRRRAGAGTGARARRGHPPARLRHRRLLHRHRPAGVLP</sequence>
<dbReference type="PANTHER" id="PTHR43466">
    <property type="entry name" value="2-OXO-4-HYDROXY-4-CARBOXY-5-UREIDOIMIDAZOLINE DECARBOXYLASE-RELATED"/>
    <property type="match status" value="1"/>
</dbReference>
<dbReference type="Gene3D" id="1.10.3330.10">
    <property type="entry name" value="Oxo-4-hydroxy-4-carboxy-5-ureidoimidazoline decarboxylase"/>
    <property type="match status" value="1"/>
</dbReference>
<accession>A0A511D3B8</accession>
<proteinExistence type="predicted"/>